<proteinExistence type="inferred from homology"/>
<comment type="catalytic activity">
    <reaction evidence="8">
        <text>L-histidyl-[protein] + UTP = N(tele)-(5'-uridylyl)-L-histidyl-[protein] + diphosphate</text>
        <dbReference type="Rhea" id="RHEA:83891"/>
        <dbReference type="Rhea" id="RHEA-COMP:9745"/>
        <dbReference type="Rhea" id="RHEA-COMP:20239"/>
        <dbReference type="ChEBI" id="CHEBI:29979"/>
        <dbReference type="ChEBI" id="CHEBI:33019"/>
        <dbReference type="ChEBI" id="CHEBI:46398"/>
        <dbReference type="ChEBI" id="CHEBI:233474"/>
    </reaction>
</comment>
<keyword evidence="6 8" id="KW-0067">ATP-binding</keyword>
<keyword evidence="5 8" id="KW-0547">Nucleotide-binding</keyword>
<keyword evidence="8" id="KW-0464">Manganese</keyword>
<sequence length="477" mass="54264">MAELGTDFCQFKSPDPVTDPYLVNFSPEGASLLGLTPDCVNDPDFVQIFSGNQELPGSRPLAMAYSGHQFGSYNPRLGDGRGLLLTEIDAGHGSWDVYLKGCGPTRFSRGFDGRATLRSSIREYLAGEALHALGVPTTRALALIGIRDLIYRQRPELAAIVVRLSDSHIRFGSFEFFHYTNQPDKTTRLLDYTIEKQFSEFASLPDKYLLFFREVIKRTATMIALWQSVGFVHGVMNTDNMSITGATFDYGPFGFIDRFNPHFSPNSSDHNGRYAYGQQPEIGHWNLGKLGETLTHLIDPDDLESELKNYQPVYNQTLKELFGRKLGLQALDESFSDLVGRMFNLLSKSQADFTNFFRLLAEYPEGSWQDLNNYFDDKAALDEWLNLYKKLIDREGEDFADRNQAMNQVNPRFILRNHLLERAISKALQQSDFSEVERLRLLCLNPFDNAPGDWDETDIYFDDTPQSFVEWRLSCSA</sequence>
<dbReference type="Pfam" id="PF02696">
    <property type="entry name" value="SelO"/>
    <property type="match status" value="1"/>
</dbReference>
<dbReference type="KEGG" id="nva:G3M78_12430"/>
<comment type="similarity">
    <text evidence="1 8">Belongs to the SELO family.</text>
</comment>
<comment type="catalytic activity">
    <reaction evidence="8">
        <text>L-tyrosyl-[protein] + ATP = O-(5'-adenylyl)-L-tyrosyl-[protein] + diphosphate</text>
        <dbReference type="Rhea" id="RHEA:54288"/>
        <dbReference type="Rhea" id="RHEA-COMP:10136"/>
        <dbReference type="Rhea" id="RHEA-COMP:13846"/>
        <dbReference type="ChEBI" id="CHEBI:30616"/>
        <dbReference type="ChEBI" id="CHEBI:33019"/>
        <dbReference type="ChEBI" id="CHEBI:46858"/>
        <dbReference type="ChEBI" id="CHEBI:83624"/>
        <dbReference type="EC" id="2.7.7.108"/>
    </reaction>
</comment>
<evidence type="ECO:0000256" key="3">
    <source>
        <dbReference type="ARBA" id="ARBA00022695"/>
    </source>
</evidence>
<feature type="binding site" evidence="8">
    <location>
        <position position="240"/>
    </location>
    <ligand>
        <name>Mg(2+)</name>
        <dbReference type="ChEBI" id="CHEBI:18420"/>
    </ligand>
</feature>
<comment type="catalytic activity">
    <reaction evidence="8">
        <text>L-seryl-[protein] + UTP = O-(5'-uridylyl)-L-seryl-[protein] + diphosphate</text>
        <dbReference type="Rhea" id="RHEA:64604"/>
        <dbReference type="Rhea" id="RHEA-COMP:9863"/>
        <dbReference type="Rhea" id="RHEA-COMP:16635"/>
        <dbReference type="ChEBI" id="CHEBI:29999"/>
        <dbReference type="ChEBI" id="CHEBI:33019"/>
        <dbReference type="ChEBI" id="CHEBI:46398"/>
        <dbReference type="ChEBI" id="CHEBI:156051"/>
    </reaction>
</comment>
<evidence type="ECO:0000256" key="5">
    <source>
        <dbReference type="ARBA" id="ARBA00022741"/>
    </source>
</evidence>
<dbReference type="Proteomes" id="UP000594464">
    <property type="component" value="Chromosome"/>
</dbReference>
<feature type="binding site" evidence="8">
    <location>
        <position position="249"/>
    </location>
    <ligand>
        <name>Mg(2+)</name>
        <dbReference type="ChEBI" id="CHEBI:18420"/>
    </ligand>
</feature>
<feature type="binding site" evidence="8">
    <location>
        <position position="80"/>
    </location>
    <ligand>
        <name>ATP</name>
        <dbReference type="ChEBI" id="CHEBI:30616"/>
    </ligand>
</feature>
<gene>
    <name evidence="8" type="primary">ydiU</name>
    <name evidence="8" type="synonym">selO</name>
    <name evidence="9" type="ORF">G3M78_12430</name>
</gene>
<feature type="binding site" evidence="8">
    <location>
        <position position="249"/>
    </location>
    <ligand>
        <name>ATP</name>
        <dbReference type="ChEBI" id="CHEBI:30616"/>
    </ligand>
</feature>
<dbReference type="GO" id="GO:0000287">
    <property type="term" value="F:magnesium ion binding"/>
    <property type="evidence" value="ECO:0007669"/>
    <property type="project" value="UniProtKB-UniRule"/>
</dbReference>
<feature type="active site" description="Proton acceptor" evidence="8">
    <location>
        <position position="239"/>
    </location>
</feature>
<feature type="binding site" evidence="8">
    <location>
        <position position="113"/>
    </location>
    <ligand>
        <name>ATP</name>
        <dbReference type="ChEBI" id="CHEBI:30616"/>
    </ligand>
</feature>
<feature type="binding site" evidence="8">
    <location>
        <position position="81"/>
    </location>
    <ligand>
        <name>ATP</name>
        <dbReference type="ChEBI" id="CHEBI:30616"/>
    </ligand>
</feature>
<evidence type="ECO:0000256" key="8">
    <source>
        <dbReference type="HAMAP-Rule" id="MF_00692"/>
    </source>
</evidence>
<dbReference type="InterPro" id="IPR003846">
    <property type="entry name" value="SelO"/>
</dbReference>
<evidence type="ECO:0000313" key="9">
    <source>
        <dbReference type="EMBL" id="QPJ66156.1"/>
    </source>
</evidence>
<dbReference type="GO" id="GO:0030145">
    <property type="term" value="F:manganese ion binding"/>
    <property type="evidence" value="ECO:0007669"/>
    <property type="project" value="UniProtKB-UniRule"/>
</dbReference>
<dbReference type="EMBL" id="CP048620">
    <property type="protein sequence ID" value="QPJ66156.1"/>
    <property type="molecule type" value="Genomic_DNA"/>
</dbReference>
<organism evidence="9 10">
    <name type="scientific">Candidatus Nitrohelix vancouverensis</name>
    <dbReference type="NCBI Taxonomy" id="2705534"/>
    <lineage>
        <taxon>Bacteria</taxon>
        <taxon>Pseudomonadati</taxon>
        <taxon>Nitrospinota/Tectimicrobiota group</taxon>
        <taxon>Nitrospinota</taxon>
        <taxon>Nitrospinia</taxon>
        <taxon>Nitrospinales</taxon>
        <taxon>Nitrospinaceae</taxon>
        <taxon>Candidatus Nitrohelix</taxon>
    </lineage>
</organism>
<name>A0A7T0C424_9BACT</name>
<feature type="binding site" evidence="8">
    <location>
        <position position="112"/>
    </location>
    <ligand>
        <name>ATP</name>
        <dbReference type="ChEBI" id="CHEBI:30616"/>
    </ligand>
</feature>
<dbReference type="AlphaFoldDB" id="A0A7T0C424"/>
<keyword evidence="7 8" id="KW-0460">Magnesium</keyword>
<dbReference type="PANTHER" id="PTHR32057:SF14">
    <property type="entry name" value="PROTEIN ADENYLYLTRANSFERASE SELO, MITOCHONDRIAL"/>
    <property type="match status" value="1"/>
</dbReference>
<evidence type="ECO:0000256" key="1">
    <source>
        <dbReference type="ARBA" id="ARBA00009747"/>
    </source>
</evidence>
<keyword evidence="3 8" id="KW-0548">Nucleotidyltransferase</keyword>
<feature type="binding site" evidence="8">
    <location>
        <position position="163"/>
    </location>
    <ligand>
        <name>ATP</name>
        <dbReference type="ChEBI" id="CHEBI:30616"/>
    </ligand>
</feature>
<dbReference type="PANTHER" id="PTHR32057">
    <property type="entry name" value="PROTEIN ADENYLYLTRANSFERASE SELO, MITOCHONDRIAL"/>
    <property type="match status" value="1"/>
</dbReference>
<dbReference type="HAMAP" id="MF_00692">
    <property type="entry name" value="SelO"/>
    <property type="match status" value="1"/>
</dbReference>
<feature type="binding site" evidence="8">
    <location>
        <position position="78"/>
    </location>
    <ligand>
        <name>ATP</name>
        <dbReference type="ChEBI" id="CHEBI:30616"/>
    </ligand>
</feature>
<dbReference type="GO" id="GO:0005524">
    <property type="term" value="F:ATP binding"/>
    <property type="evidence" value="ECO:0007669"/>
    <property type="project" value="UniProtKB-UniRule"/>
</dbReference>
<reference evidence="10" key="1">
    <citation type="submission" date="2020-02" db="EMBL/GenBank/DDBJ databases">
        <title>Genomic and physiological characterization of two novel Nitrospinaceae genera.</title>
        <authorList>
            <person name="Mueller A.J."/>
            <person name="Jung M.-Y."/>
            <person name="Strachan C.R."/>
            <person name="Herbold C.W."/>
            <person name="Kirkegaard R.H."/>
            <person name="Daims H."/>
        </authorList>
    </citation>
    <scope>NUCLEOTIDE SEQUENCE [LARGE SCALE GENOMIC DNA]</scope>
</reference>
<feature type="binding site" evidence="8">
    <location>
        <position position="170"/>
    </location>
    <ligand>
        <name>ATP</name>
        <dbReference type="ChEBI" id="CHEBI:30616"/>
    </ligand>
</feature>
<evidence type="ECO:0000256" key="4">
    <source>
        <dbReference type="ARBA" id="ARBA00022723"/>
    </source>
</evidence>
<comment type="cofactor">
    <cofactor evidence="8">
        <name>Mg(2+)</name>
        <dbReference type="ChEBI" id="CHEBI:18420"/>
    </cofactor>
    <cofactor evidence="8">
        <name>Mn(2+)</name>
        <dbReference type="ChEBI" id="CHEBI:29035"/>
    </cofactor>
</comment>
<dbReference type="EC" id="2.7.7.-" evidence="8"/>
<evidence type="ECO:0000313" key="10">
    <source>
        <dbReference type="Proteomes" id="UP000594464"/>
    </source>
</evidence>
<comment type="catalytic activity">
    <reaction evidence="8">
        <text>L-seryl-[protein] + ATP = 3-O-(5'-adenylyl)-L-seryl-[protein] + diphosphate</text>
        <dbReference type="Rhea" id="RHEA:58120"/>
        <dbReference type="Rhea" id="RHEA-COMP:9863"/>
        <dbReference type="Rhea" id="RHEA-COMP:15073"/>
        <dbReference type="ChEBI" id="CHEBI:29999"/>
        <dbReference type="ChEBI" id="CHEBI:30616"/>
        <dbReference type="ChEBI" id="CHEBI:33019"/>
        <dbReference type="ChEBI" id="CHEBI:142516"/>
        <dbReference type="EC" id="2.7.7.108"/>
    </reaction>
</comment>
<evidence type="ECO:0000256" key="2">
    <source>
        <dbReference type="ARBA" id="ARBA00022679"/>
    </source>
</evidence>
<evidence type="ECO:0000256" key="7">
    <source>
        <dbReference type="ARBA" id="ARBA00022842"/>
    </source>
</evidence>
<feature type="binding site" evidence="8">
    <location>
        <position position="100"/>
    </location>
    <ligand>
        <name>ATP</name>
        <dbReference type="ChEBI" id="CHEBI:30616"/>
    </ligand>
</feature>
<comment type="catalytic activity">
    <reaction evidence="8">
        <text>L-tyrosyl-[protein] + UTP = O-(5'-uridylyl)-L-tyrosyl-[protein] + diphosphate</text>
        <dbReference type="Rhea" id="RHEA:83887"/>
        <dbReference type="Rhea" id="RHEA-COMP:10136"/>
        <dbReference type="Rhea" id="RHEA-COMP:20238"/>
        <dbReference type="ChEBI" id="CHEBI:33019"/>
        <dbReference type="ChEBI" id="CHEBI:46398"/>
        <dbReference type="ChEBI" id="CHEBI:46858"/>
        <dbReference type="ChEBI" id="CHEBI:90602"/>
    </reaction>
</comment>
<comment type="catalytic activity">
    <reaction evidence="8">
        <text>L-threonyl-[protein] + ATP = 3-O-(5'-adenylyl)-L-threonyl-[protein] + diphosphate</text>
        <dbReference type="Rhea" id="RHEA:54292"/>
        <dbReference type="Rhea" id="RHEA-COMP:11060"/>
        <dbReference type="Rhea" id="RHEA-COMP:13847"/>
        <dbReference type="ChEBI" id="CHEBI:30013"/>
        <dbReference type="ChEBI" id="CHEBI:30616"/>
        <dbReference type="ChEBI" id="CHEBI:33019"/>
        <dbReference type="ChEBI" id="CHEBI:138113"/>
        <dbReference type="EC" id="2.7.7.108"/>
    </reaction>
</comment>
<comment type="function">
    <text evidence="8">Nucleotidyltransferase involved in the post-translational modification of proteins. It can catalyze the addition of adenosine monophosphate (AMP) or uridine monophosphate (UMP) to a protein, resulting in modifications known as AMPylation and UMPylation.</text>
</comment>
<dbReference type="NCBIfam" id="NF000658">
    <property type="entry name" value="PRK00029.1"/>
    <property type="match status" value="1"/>
</dbReference>
<protein>
    <recommendedName>
        <fullName evidence="8">Protein nucleotidyltransferase YdiU</fullName>
        <ecNumber evidence="8">2.7.7.-</ecNumber>
    </recommendedName>
    <alternativeName>
        <fullName evidence="8">Protein adenylyltransferase YdiU</fullName>
        <ecNumber evidence="8">2.7.7.108</ecNumber>
    </alternativeName>
    <alternativeName>
        <fullName evidence="8">Protein uridylyltransferase YdiU</fullName>
        <ecNumber evidence="8">2.7.7.-</ecNumber>
    </alternativeName>
</protein>
<dbReference type="GO" id="GO:0070733">
    <property type="term" value="F:AMPylase activity"/>
    <property type="evidence" value="ECO:0007669"/>
    <property type="project" value="UniProtKB-EC"/>
</dbReference>
<dbReference type="EC" id="2.7.7.108" evidence="8"/>
<accession>A0A7T0C424</accession>
<evidence type="ECO:0000256" key="6">
    <source>
        <dbReference type="ARBA" id="ARBA00022840"/>
    </source>
</evidence>
<keyword evidence="4 8" id="KW-0479">Metal-binding</keyword>
<keyword evidence="2 8" id="KW-0808">Transferase</keyword>